<dbReference type="OrthoDB" id="8448305at2"/>
<dbReference type="KEGG" id="mard:IBG28_00320"/>
<dbReference type="AlphaFoldDB" id="A0A7H1J6N0"/>
<evidence type="ECO:0000313" key="1">
    <source>
        <dbReference type="EMBL" id="QNT06146.1"/>
    </source>
</evidence>
<evidence type="ECO:0000313" key="2">
    <source>
        <dbReference type="Proteomes" id="UP000516370"/>
    </source>
</evidence>
<dbReference type="RefSeq" id="WP_111605728.1">
    <property type="nucleotide sequence ID" value="NZ_BMLJ01000002.1"/>
</dbReference>
<sequence>MLLKKLDQSFYDENTHLKEALDLKNGVWIKGKTRGYGIVLIELNGLTFGVPVRSNIRHKASYITNRGNQPGILGKGLDYSKALLLAKPDYISSMPFKIDTRQHELLKDKAIFISKSFEKYVTKYVRAIRKADSNVLTSNEYRYTTLQNYHIELGIEDLTTK</sequence>
<reference evidence="1 2" key="1">
    <citation type="submission" date="2020-09" db="EMBL/GenBank/DDBJ databases">
        <title>Complete genome sequence of an Arctic sea ice bacterium Marinomonas arctica BSI20414.</title>
        <authorList>
            <person name="Liao L."/>
            <person name="Chen B."/>
        </authorList>
    </citation>
    <scope>NUCLEOTIDE SEQUENCE [LARGE SCALE GENOMIC DNA]</scope>
    <source>
        <strain evidence="1 2">BSI20414</strain>
    </source>
</reference>
<dbReference type="CDD" id="cd17493">
    <property type="entry name" value="toxin_TenpN"/>
    <property type="match status" value="1"/>
</dbReference>
<dbReference type="Proteomes" id="UP000516370">
    <property type="component" value="Chromosome"/>
</dbReference>
<organism evidence="1 2">
    <name type="scientific">Marinomonas arctica</name>
    <dbReference type="NCBI Taxonomy" id="383750"/>
    <lineage>
        <taxon>Bacteria</taxon>
        <taxon>Pseudomonadati</taxon>
        <taxon>Pseudomonadota</taxon>
        <taxon>Gammaproteobacteria</taxon>
        <taxon>Oceanospirillales</taxon>
        <taxon>Oceanospirillaceae</taxon>
        <taxon>Marinomonas</taxon>
    </lineage>
</organism>
<gene>
    <name evidence="1" type="ORF">IBG28_00320</name>
</gene>
<keyword evidence="2" id="KW-1185">Reference proteome</keyword>
<name>A0A7H1J6N0_9GAMM</name>
<dbReference type="NCBIfam" id="NF047358">
    <property type="entry name" value="TenpIN"/>
    <property type="match status" value="1"/>
</dbReference>
<protein>
    <submittedName>
        <fullName evidence="1">Uncharacterized protein</fullName>
    </submittedName>
</protein>
<dbReference type="InterPro" id="IPR049929">
    <property type="entry name" value="TenpN-like"/>
</dbReference>
<accession>A0A7H1J6N0</accession>
<proteinExistence type="predicted"/>
<dbReference type="EMBL" id="CP061081">
    <property type="protein sequence ID" value="QNT06146.1"/>
    <property type="molecule type" value="Genomic_DNA"/>
</dbReference>